<dbReference type="InterPro" id="IPR007444">
    <property type="entry name" value="Glucan_biosyn_MdoG_C"/>
</dbReference>
<dbReference type="InterPro" id="IPR014718">
    <property type="entry name" value="GH-type_carb-bd"/>
</dbReference>
<evidence type="ECO:0000313" key="7">
    <source>
        <dbReference type="EMBL" id="QIE57833.1"/>
    </source>
</evidence>
<protein>
    <submittedName>
        <fullName evidence="7">Glucan biosynthesis protein</fullName>
    </submittedName>
</protein>
<keyword evidence="4" id="KW-0732">Signal</keyword>
<comment type="subcellular location">
    <subcellularLocation>
        <location evidence="1">Periplasm</location>
    </subcellularLocation>
</comment>
<dbReference type="PIRSF" id="PIRSF006281">
    <property type="entry name" value="MdoG"/>
    <property type="match status" value="1"/>
</dbReference>
<organism evidence="7 8">
    <name type="scientific">Pikeienuella piscinae</name>
    <dbReference type="NCBI Taxonomy" id="2748098"/>
    <lineage>
        <taxon>Bacteria</taxon>
        <taxon>Pseudomonadati</taxon>
        <taxon>Pseudomonadota</taxon>
        <taxon>Alphaproteobacteria</taxon>
        <taxon>Rhodobacterales</taxon>
        <taxon>Paracoccaceae</taxon>
        <taxon>Pikeienuella</taxon>
    </lineage>
</organism>
<evidence type="ECO:0000256" key="2">
    <source>
        <dbReference type="ARBA" id="ARBA00005001"/>
    </source>
</evidence>
<keyword evidence="8" id="KW-1185">Reference proteome</keyword>
<accession>A0A7M3T752</accession>
<dbReference type="FunFam" id="2.70.98.10:FF:000001">
    <property type="entry name" value="Glucans biosynthesis protein G"/>
    <property type="match status" value="1"/>
</dbReference>
<reference evidence="7 8" key="1">
    <citation type="submission" date="2020-02" db="EMBL/GenBank/DDBJ databases">
        <title>complete genome sequence of Rhodobacteraceae bacterium.</title>
        <authorList>
            <person name="Park J."/>
            <person name="Kim Y.-S."/>
            <person name="Kim K.-H."/>
        </authorList>
    </citation>
    <scope>NUCLEOTIDE SEQUENCE [LARGE SCALE GENOMIC DNA]</scope>
    <source>
        <strain evidence="7 8">RR4-56</strain>
    </source>
</reference>
<proteinExistence type="inferred from homology"/>
<dbReference type="Gene3D" id="2.60.40.10">
    <property type="entry name" value="Immunoglobulins"/>
    <property type="match status" value="1"/>
</dbReference>
<dbReference type="SUPFAM" id="SSF74650">
    <property type="entry name" value="Galactose mutarotase-like"/>
    <property type="match status" value="1"/>
</dbReference>
<keyword evidence="5" id="KW-0574">Periplasm</keyword>
<dbReference type="AlphaFoldDB" id="A0A7M3T752"/>
<comment type="pathway">
    <text evidence="2">Glycan metabolism; osmoregulated periplasmic glucan (OPG) biosynthesis.</text>
</comment>
<dbReference type="InterPro" id="IPR011013">
    <property type="entry name" value="Gal_mutarotase_sf_dom"/>
</dbReference>
<comment type="similarity">
    <text evidence="3">Belongs to the OpgD/OpgG family.</text>
</comment>
<sequence>MGALSALPLNRLFAANAAEAAEAEPFGRTTVVERARALASAPFAWPEPALPDSMKGLSYSEYQGIRFREDRRLFANPPSGFSVDLFHSGFIFNVPVEIFLVSEGEAAKLEYTPDLFTFQFTDPPAADIPLEFAGFRARTELNQPGVMDEFLVFAGASYFRAVAKNQIYGLSARGLAINTGDPEGEEFPFFRAFWLERPRDGRMVVHALLDSPSVSGAYRFTIRPGETTQMDVEMTLIARKEIHHLGIAPMTSMFLFNAKDRFGHDDYRPSIHDSDGLAIWNGGDERIWRPLVNPQRLQASAFTDTGPRGFGLIQREKRFSEYEDLEALYHKRPSLWVEPIGDWGAGAVNLLEIPTKEEIHDNIVAYWRPDEPLAEKSETDFTYRLTWGADAPPADVKRLRVVRTLEGVGTGEGSRRFTIDFAALDATPGDASAAEGLAPVITASEGEIQNAVFMSNPEIGGARIAFQLAYGSAKVVDLRASLVRGDAAASEVWIFRWVA</sequence>
<evidence type="ECO:0000256" key="3">
    <source>
        <dbReference type="ARBA" id="ARBA00009284"/>
    </source>
</evidence>
<dbReference type="Pfam" id="PF04349">
    <property type="entry name" value="MdoG"/>
    <property type="match status" value="1"/>
</dbReference>
<dbReference type="KEGG" id="hdh:G5B40_09730"/>
<dbReference type="InterPro" id="IPR014756">
    <property type="entry name" value="Ig_E-set"/>
</dbReference>
<feature type="domain" description="Glucan biosynthesis periplasmic MdoG C-terminal" evidence="6">
    <location>
        <begin position="26"/>
        <end position="497"/>
    </location>
</feature>
<dbReference type="GO" id="GO:0030246">
    <property type="term" value="F:carbohydrate binding"/>
    <property type="evidence" value="ECO:0007669"/>
    <property type="project" value="InterPro"/>
</dbReference>
<dbReference type="SUPFAM" id="SSF81296">
    <property type="entry name" value="E set domains"/>
    <property type="match status" value="1"/>
</dbReference>
<evidence type="ECO:0000259" key="6">
    <source>
        <dbReference type="Pfam" id="PF04349"/>
    </source>
</evidence>
<dbReference type="InterPro" id="IPR013783">
    <property type="entry name" value="Ig-like_fold"/>
</dbReference>
<dbReference type="GO" id="GO:0030288">
    <property type="term" value="C:outer membrane-bounded periplasmic space"/>
    <property type="evidence" value="ECO:0007669"/>
    <property type="project" value="TreeGrafter"/>
</dbReference>
<dbReference type="EMBL" id="CP049056">
    <property type="protein sequence ID" value="QIE57833.1"/>
    <property type="molecule type" value="Genomic_DNA"/>
</dbReference>
<evidence type="ECO:0000256" key="4">
    <source>
        <dbReference type="ARBA" id="ARBA00022729"/>
    </source>
</evidence>
<dbReference type="GO" id="GO:0051274">
    <property type="term" value="P:beta-glucan biosynthetic process"/>
    <property type="evidence" value="ECO:0007669"/>
    <property type="project" value="TreeGrafter"/>
</dbReference>
<evidence type="ECO:0000256" key="1">
    <source>
        <dbReference type="ARBA" id="ARBA00004418"/>
    </source>
</evidence>
<evidence type="ECO:0000256" key="5">
    <source>
        <dbReference type="ARBA" id="ARBA00022764"/>
    </source>
</evidence>
<dbReference type="PANTHER" id="PTHR30504">
    <property type="entry name" value="GLUCANS BIOSYNTHESIS PROTEIN"/>
    <property type="match status" value="1"/>
</dbReference>
<dbReference type="GO" id="GO:0003824">
    <property type="term" value="F:catalytic activity"/>
    <property type="evidence" value="ECO:0007669"/>
    <property type="project" value="InterPro"/>
</dbReference>
<dbReference type="PANTHER" id="PTHR30504:SF2">
    <property type="entry name" value="GLUCANS BIOSYNTHESIS PROTEIN G"/>
    <property type="match status" value="1"/>
</dbReference>
<gene>
    <name evidence="7" type="ORF">G5B40_09730</name>
</gene>
<name>A0A7M3T752_9RHOB</name>
<dbReference type="UniPathway" id="UPA00637"/>
<evidence type="ECO:0000313" key="8">
    <source>
        <dbReference type="Proteomes" id="UP000503336"/>
    </source>
</evidence>
<dbReference type="Gene3D" id="2.70.98.10">
    <property type="match status" value="1"/>
</dbReference>
<dbReference type="Proteomes" id="UP000503336">
    <property type="component" value="Chromosome"/>
</dbReference>
<dbReference type="InterPro" id="IPR014438">
    <property type="entry name" value="Glucan_biosyn_MdoG/MdoD"/>
</dbReference>